<dbReference type="InterPro" id="IPR006448">
    <property type="entry name" value="Phage_term_ssu_P27"/>
</dbReference>
<dbReference type="Pfam" id="PF05119">
    <property type="entry name" value="Terminase_4"/>
    <property type="match status" value="1"/>
</dbReference>
<keyword evidence="5" id="KW-1185">Reference proteome</keyword>
<evidence type="ECO:0000313" key="3">
    <source>
        <dbReference type="EMBL" id="MBF4376987.1"/>
    </source>
</evidence>
<evidence type="ECO:0000313" key="4">
    <source>
        <dbReference type="Proteomes" id="UP000722957"/>
    </source>
</evidence>
<proteinExistence type="predicted"/>
<organism evidence="2 4">
    <name type="scientific">Vibrio anguillarum</name>
    <name type="common">Listonella anguillarum</name>
    <dbReference type="NCBI Taxonomy" id="55601"/>
    <lineage>
        <taxon>Bacteria</taxon>
        <taxon>Pseudomonadati</taxon>
        <taxon>Pseudomonadota</taxon>
        <taxon>Gammaproteobacteria</taxon>
        <taxon>Vibrionales</taxon>
        <taxon>Vibrionaceae</taxon>
        <taxon>Vibrio</taxon>
    </lineage>
</organism>
<evidence type="ECO:0000313" key="2">
    <source>
        <dbReference type="EMBL" id="MBF4272933.1"/>
    </source>
</evidence>
<dbReference type="AlphaFoldDB" id="A0A1Y0P2Y0"/>
<protein>
    <submittedName>
        <fullName evidence="2">Phage terminase small subunit P27 family</fullName>
    </submittedName>
</protein>
<comment type="caution">
    <text evidence="2">The sequence shown here is derived from an EMBL/GenBank/DDBJ whole genome shotgun (WGS) entry which is preliminary data.</text>
</comment>
<dbReference type="RefSeq" id="WP_041946984.1">
    <property type="nucleotide sequence ID" value="NZ_CP020534.1"/>
</dbReference>
<dbReference type="NCBIfam" id="TIGR01558">
    <property type="entry name" value="sm_term_P27"/>
    <property type="match status" value="1"/>
</dbReference>
<feature type="compositionally biased region" description="Basic and acidic residues" evidence="1">
    <location>
        <begin position="16"/>
        <end position="31"/>
    </location>
</feature>
<dbReference type="EMBL" id="RDPI01001294">
    <property type="protein sequence ID" value="MBF4376987.1"/>
    <property type="molecule type" value="Genomic_DNA"/>
</dbReference>
<sequence>MAGVPGKSGRRSKPTAKKELAGNPGKRELNKSEPNFGLVTNVMCPEWLGDYGRELWETIVPLLCREKVLSGTDIQNVEVYCSAYHQFRECEDNIKQFGLVVTGATGGPIKNPALTAKNEAIKQMSSFGAMLGLDPSSRSRIIGGNKEKACNQFKDLL</sequence>
<gene>
    <name evidence="2" type="ORF">EAY07_12975</name>
    <name evidence="3" type="ORF">EAY46_28855</name>
</gene>
<dbReference type="EMBL" id="RDOM01000033">
    <property type="protein sequence ID" value="MBF4272933.1"/>
    <property type="molecule type" value="Genomic_DNA"/>
</dbReference>
<feature type="region of interest" description="Disordered" evidence="1">
    <location>
        <begin position="1"/>
        <end position="32"/>
    </location>
</feature>
<name>A0A1Y0P2Y0_VIBAN</name>
<dbReference type="Proteomes" id="UP000722957">
    <property type="component" value="Unassembled WGS sequence"/>
</dbReference>
<evidence type="ECO:0000256" key="1">
    <source>
        <dbReference type="SAM" id="MobiDB-lite"/>
    </source>
</evidence>
<accession>A0A1Y0P2Y0</accession>
<dbReference type="KEGG" id="vau:VANGNB10_cI1609c"/>
<evidence type="ECO:0000313" key="5">
    <source>
        <dbReference type="Proteomes" id="UP000726136"/>
    </source>
</evidence>
<reference evidence="4 5" key="1">
    <citation type="journal article" date="2021" name="PeerJ">
        <title>Analysis of 44 Vibrio anguillarum genomes reveals high genetic diversity.</title>
        <authorList>
            <person name="Hansen M.J."/>
            <person name="Dalsgaard I."/>
        </authorList>
    </citation>
    <scope>NUCLEOTIDE SEQUENCE [LARGE SCALE GENOMIC DNA]</scope>
    <source>
        <strain evidence="3 5">040915-1/1B</strain>
        <strain evidence="2 4">17-16730-2A</strain>
    </source>
</reference>
<dbReference type="Proteomes" id="UP000726136">
    <property type="component" value="Unassembled WGS sequence"/>
</dbReference>